<dbReference type="EMBL" id="JPRM01000010">
    <property type="protein sequence ID" value="KFF17353.1"/>
    <property type="molecule type" value="Genomic_DNA"/>
</dbReference>
<dbReference type="eggNOG" id="ENOG5030QM9">
    <property type="taxonomic scope" value="Bacteria"/>
</dbReference>
<dbReference type="RefSeq" id="WP_035620763.1">
    <property type="nucleotide sequence ID" value="NZ_JBEWQG010000003.1"/>
</dbReference>
<dbReference type="Proteomes" id="UP000028712">
    <property type="component" value="Unassembled WGS sequence"/>
</dbReference>
<dbReference type="OrthoDB" id="1372980at2"/>
<reference evidence="2 4" key="2">
    <citation type="submission" date="2016-11" db="EMBL/GenBank/DDBJ databases">
        <title>Whole genomes of Flavobacteriaceae.</title>
        <authorList>
            <person name="Stine C."/>
            <person name="Li C."/>
            <person name="Tadesse D."/>
        </authorList>
    </citation>
    <scope>NUCLEOTIDE SEQUENCE [LARGE SCALE GENOMIC DNA]</scope>
    <source>
        <strain evidence="2 4">ATCC 29551</strain>
    </source>
</reference>
<dbReference type="Proteomes" id="UP000198424">
    <property type="component" value="Unassembled WGS sequence"/>
</dbReference>
<organism evidence="1 3">
    <name type="scientific">Flavobacterium hydatis</name>
    <name type="common">Cytophaga aquatilis</name>
    <dbReference type="NCBI Taxonomy" id="991"/>
    <lineage>
        <taxon>Bacteria</taxon>
        <taxon>Pseudomonadati</taxon>
        <taxon>Bacteroidota</taxon>
        <taxon>Flavobacteriia</taxon>
        <taxon>Flavobacteriales</taxon>
        <taxon>Flavobacteriaceae</taxon>
        <taxon>Flavobacterium</taxon>
    </lineage>
</organism>
<sequence>MKSITLKKIEVENFQILQSVVAQYRIKKLRVMQTIKYNDVYFNNMLTVDVTTNLFFRFRMKIENQNKPISNFKLKIYEAVILLQCCNDYEARNEYEKFIVRKYYNEIYELLINL</sequence>
<name>A0A086AKY9_FLAHY</name>
<proteinExistence type="predicted"/>
<comment type="caution">
    <text evidence="1">The sequence shown here is derived from an EMBL/GenBank/DDBJ whole genome shotgun (WGS) entry which is preliminary data.</text>
</comment>
<evidence type="ECO:0000313" key="1">
    <source>
        <dbReference type="EMBL" id="KFF17353.1"/>
    </source>
</evidence>
<reference evidence="1 3" key="1">
    <citation type="submission" date="2014-07" db="EMBL/GenBank/DDBJ databases">
        <title>Genome of Flavobacterium hydatis DSM 2063.</title>
        <authorList>
            <person name="Pipes S.E."/>
            <person name="Stropko S.J."/>
            <person name="Newman J.D."/>
        </authorList>
    </citation>
    <scope>NUCLEOTIDE SEQUENCE [LARGE SCALE GENOMIC DNA]</scope>
    <source>
        <strain evidence="1 3">DSM 2063</strain>
    </source>
</reference>
<dbReference type="EMBL" id="MUGY01000061">
    <property type="protein sequence ID" value="OXA85040.1"/>
    <property type="molecule type" value="Genomic_DNA"/>
</dbReference>
<gene>
    <name evidence="2" type="ORF">B0A62_24735</name>
    <name evidence="1" type="ORF">IW20_08415</name>
</gene>
<keyword evidence="4" id="KW-1185">Reference proteome</keyword>
<evidence type="ECO:0000313" key="2">
    <source>
        <dbReference type="EMBL" id="OXA85040.1"/>
    </source>
</evidence>
<protein>
    <submittedName>
        <fullName evidence="1">Uncharacterized protein</fullName>
    </submittedName>
</protein>
<dbReference type="AlphaFoldDB" id="A0A086AKY9"/>
<evidence type="ECO:0000313" key="3">
    <source>
        <dbReference type="Proteomes" id="UP000028712"/>
    </source>
</evidence>
<accession>A0A086AKY9</accession>
<dbReference type="STRING" id="991.IW20_08415"/>
<evidence type="ECO:0000313" key="4">
    <source>
        <dbReference type="Proteomes" id="UP000198424"/>
    </source>
</evidence>